<protein>
    <submittedName>
        <fullName evidence="2">Uncharacterized protein</fullName>
    </submittedName>
</protein>
<dbReference type="RefSeq" id="WP_132927540.1">
    <property type="nucleotide sequence ID" value="NZ_SJOI01000001.1"/>
</dbReference>
<feature type="region of interest" description="Disordered" evidence="1">
    <location>
        <begin position="114"/>
        <end position="144"/>
    </location>
</feature>
<keyword evidence="3" id="KW-1185">Reference proteome</keyword>
<sequence>MIRFLCCRHTQNNLTIEPVAEAFCCATQLKTISNHHTLASFPKTTAGIGCTNVYPADQVEWSPPAMSTSDSAPSYGSECLSAQGVIVKIKTYPARHASTCNYVPSKKIINRTQSFNVRPKKSDEPSTPLSPNVSPAGAGRPPRVKRTVSFNLPAEKSAADDKTRSITYKSIEQGQLLLASIENYYTEPEIKRLLGQDGNPGELSNYDPLMQLMIFKTLFRKANIKNDHFFAYFFSRCVEISCQWSEYFEDVYRRDTDLLEIINRYVLLEIPRDISTLGKIQPRGELWLKFYREQFNKAPPKTYILICREFFNTRSTFRYEYQIEIISIILRGFKYIPQVDNKEVFLKLTKLCIQYKPLVSYEYIKLLAENVRYLAPKLRYQQALAIKNLSMSLDLAGQGIIHAILRPNMID</sequence>
<reference evidence="2 3" key="1">
    <citation type="submission" date="2019-02" db="EMBL/GenBank/DDBJ databases">
        <title>Investigation of anaerobic lignin degradation for improved lignocellulosic biofuels.</title>
        <authorList>
            <person name="Deangelis K."/>
        </authorList>
    </citation>
    <scope>NUCLEOTIDE SEQUENCE [LARGE SCALE GENOMIC DNA]</scope>
    <source>
        <strain evidence="2 3">159R</strain>
    </source>
</reference>
<dbReference type="Proteomes" id="UP000294555">
    <property type="component" value="Unassembled WGS sequence"/>
</dbReference>
<evidence type="ECO:0000256" key="1">
    <source>
        <dbReference type="SAM" id="MobiDB-lite"/>
    </source>
</evidence>
<gene>
    <name evidence="2" type="ORF">EZJ58_5698</name>
</gene>
<dbReference type="OrthoDB" id="9899272at2"/>
<comment type="caution">
    <text evidence="2">The sequence shown here is derived from an EMBL/GenBank/DDBJ whole genome shotgun (WGS) entry which is preliminary data.</text>
</comment>
<evidence type="ECO:0000313" key="2">
    <source>
        <dbReference type="EMBL" id="TCL07375.1"/>
    </source>
</evidence>
<accession>A0A4R1NHZ3</accession>
<dbReference type="EMBL" id="SJOI01000001">
    <property type="protein sequence ID" value="TCL07375.1"/>
    <property type="molecule type" value="Genomic_DNA"/>
</dbReference>
<proteinExistence type="predicted"/>
<name>A0A4R1NHZ3_9GAMM</name>
<organism evidence="2 3">
    <name type="scientific">Sodalis ligni</name>
    <dbReference type="NCBI Taxonomy" id="2697027"/>
    <lineage>
        <taxon>Bacteria</taxon>
        <taxon>Pseudomonadati</taxon>
        <taxon>Pseudomonadota</taxon>
        <taxon>Gammaproteobacteria</taxon>
        <taxon>Enterobacterales</taxon>
        <taxon>Bruguierivoracaceae</taxon>
        <taxon>Sodalis</taxon>
    </lineage>
</organism>
<dbReference type="AlphaFoldDB" id="A0A4R1NHZ3"/>
<evidence type="ECO:0000313" key="3">
    <source>
        <dbReference type="Proteomes" id="UP000294555"/>
    </source>
</evidence>